<dbReference type="PROSITE" id="PS52016">
    <property type="entry name" value="TONB_DEPENDENT_REC_3"/>
    <property type="match status" value="1"/>
</dbReference>
<evidence type="ECO:0000256" key="13">
    <source>
        <dbReference type="RuleBase" id="RU003357"/>
    </source>
</evidence>
<dbReference type="Gene3D" id="2.40.170.20">
    <property type="entry name" value="TonB-dependent receptor, beta-barrel domain"/>
    <property type="match status" value="1"/>
</dbReference>
<feature type="chain" id="PRO_5036789546" evidence="14">
    <location>
        <begin position="28"/>
        <end position="899"/>
    </location>
</feature>
<gene>
    <name evidence="17" type="ORF">GCM10011617_10580</name>
</gene>
<reference evidence="17" key="2">
    <citation type="submission" date="2020-09" db="EMBL/GenBank/DDBJ databases">
        <authorList>
            <person name="Sun Q."/>
            <person name="Kim S."/>
        </authorList>
    </citation>
    <scope>NUCLEOTIDE SEQUENCE</scope>
    <source>
        <strain evidence="17">KCTC 32422</strain>
    </source>
</reference>
<dbReference type="InterPro" id="IPR037066">
    <property type="entry name" value="Plug_dom_sf"/>
</dbReference>
<keyword evidence="17" id="KW-0675">Receptor</keyword>
<keyword evidence="6 14" id="KW-0732">Signal</keyword>
<dbReference type="InterPro" id="IPR012910">
    <property type="entry name" value="Plug_dom"/>
</dbReference>
<evidence type="ECO:0000313" key="17">
    <source>
        <dbReference type="EMBL" id="GGZ92811.1"/>
    </source>
</evidence>
<dbReference type="InterPro" id="IPR036942">
    <property type="entry name" value="Beta-barrel_TonB_sf"/>
</dbReference>
<dbReference type="AlphaFoldDB" id="A0A918RCX6"/>
<evidence type="ECO:0000259" key="16">
    <source>
        <dbReference type="Pfam" id="PF07715"/>
    </source>
</evidence>
<evidence type="ECO:0000256" key="1">
    <source>
        <dbReference type="ARBA" id="ARBA00004571"/>
    </source>
</evidence>
<protein>
    <submittedName>
        <fullName evidence="17">TonB-dependent receptor</fullName>
    </submittedName>
</protein>
<dbReference type="InterPro" id="IPR039426">
    <property type="entry name" value="TonB-dep_rcpt-like"/>
</dbReference>
<keyword evidence="7" id="KW-0408">Iron</keyword>
<dbReference type="SUPFAM" id="SSF56935">
    <property type="entry name" value="Porins"/>
    <property type="match status" value="1"/>
</dbReference>
<keyword evidence="3 12" id="KW-1134">Transmembrane beta strand</keyword>
<evidence type="ECO:0000256" key="10">
    <source>
        <dbReference type="ARBA" id="ARBA00023136"/>
    </source>
</evidence>
<keyword evidence="18" id="KW-1185">Reference proteome</keyword>
<comment type="caution">
    <text evidence="17">The sequence shown here is derived from an EMBL/GenBank/DDBJ whole genome shotgun (WGS) entry which is preliminary data.</text>
</comment>
<dbReference type="InterPro" id="IPR000531">
    <property type="entry name" value="Beta-barrel_TonB"/>
</dbReference>
<dbReference type="GO" id="GO:0009279">
    <property type="term" value="C:cell outer membrane"/>
    <property type="evidence" value="ECO:0007669"/>
    <property type="project" value="UniProtKB-SubCell"/>
</dbReference>
<accession>A0A918RCX6</accession>
<dbReference type="Gene3D" id="2.170.130.10">
    <property type="entry name" value="TonB-dependent receptor, plug domain"/>
    <property type="match status" value="1"/>
</dbReference>
<reference evidence="17" key="1">
    <citation type="journal article" date="2014" name="Int. J. Syst. Evol. Microbiol.">
        <title>Complete genome sequence of Corynebacterium casei LMG S-19264T (=DSM 44701T), isolated from a smear-ripened cheese.</title>
        <authorList>
            <consortium name="US DOE Joint Genome Institute (JGI-PGF)"/>
            <person name="Walter F."/>
            <person name="Albersmeier A."/>
            <person name="Kalinowski J."/>
            <person name="Ruckert C."/>
        </authorList>
    </citation>
    <scope>NUCLEOTIDE SEQUENCE</scope>
    <source>
        <strain evidence="17">KCTC 32422</strain>
    </source>
</reference>
<keyword evidence="4" id="KW-0410">Iron transport</keyword>
<dbReference type="Pfam" id="PF07715">
    <property type="entry name" value="Plug"/>
    <property type="match status" value="1"/>
</dbReference>
<sequence length="899" mass="96328">MRLNFALTAATSGLAIGVAALATPAFAQSVGSVDFEKEIIVTGTRSGTQEVGGVSAPDTSKAKAVLTAENIQRQNPGQTILDTINQIPGVSFQNNDAYGSSGGTLSIRGFSSDRISLTFDGVPLNDSGNYAIYSNQQIDPELIEQVNVNLGTTDVDSPTASAVGGTVNLRSKKPDHDMGVMLSGSAGEFDFMRLFAKIETGDLTESGLRAWVSASRATNDNPFNNYGKVNKQQYNAKIYQPLGGDDFFSLSGHYNQNRNNFFGSLPLRTDTTQSIANQTLRVAGPLSGNRFPITKLERFYTINAPCMIPAGVNGTADAASTCGTEFDRRYNPSNTGNVRAQLRLTLADNLVLNVEPSYQYVKANGGGTVTGEEGLRDINPAGGTANLAACRTTPTSANNSCVTGYIGGRPYFGRDVNGDGDMLDSVTVIAPSQTQTHRIGVIAGLRYEMDESNTLRLTYTFDRARHRQTGEVGAVAYTGEPLDVFPVNEGLKDSTGTVLQKRDRLSYAVLHQVSGEYRGEFFDNRLTVTAGVRAPFFRRDLNQNCFTTSAGGFVDCFGTNSALNSAYATLNPAAAGPQQRVFNFSKVLPNVGFTYDVIDNVSVFANFSQGLSVPGTDSLYNAFFFAPGTAGTKPKPETTDNFDLGVRYRSGKVQASISGYYNQFRNRLASAYDPVLDQNVYRNLGNVKKYGLDGYVAYQPVDFLTFYAFGSVMKSEIRDNIAIGENTDGTPIYAPTAGKREAGAPKYSWGGTVRGRVGPVELGITAKRTGERYVYDTNEATFQGSFVPLGAKTSTGATPALTAAQQAATGQIYGATAPAYWLVNLDMRLSLEGLGLNDQTYLQLNVYNLTDSFYVGGFGGGLVQSNTFNRTTGVSSYGSPGFVQIGAPRTVSGTVVFKF</sequence>
<feature type="signal peptide" evidence="14">
    <location>
        <begin position="1"/>
        <end position="27"/>
    </location>
</feature>
<evidence type="ECO:0000256" key="2">
    <source>
        <dbReference type="ARBA" id="ARBA00022448"/>
    </source>
</evidence>
<dbReference type="EMBL" id="BMZD01000002">
    <property type="protein sequence ID" value="GGZ92811.1"/>
    <property type="molecule type" value="Genomic_DNA"/>
</dbReference>
<evidence type="ECO:0000256" key="9">
    <source>
        <dbReference type="ARBA" id="ARBA00023077"/>
    </source>
</evidence>
<organism evidence="17 18">
    <name type="scientific">Novosphingobium arvoryzae</name>
    <dbReference type="NCBI Taxonomy" id="1256514"/>
    <lineage>
        <taxon>Bacteria</taxon>
        <taxon>Pseudomonadati</taxon>
        <taxon>Pseudomonadota</taxon>
        <taxon>Alphaproteobacteria</taxon>
        <taxon>Sphingomonadales</taxon>
        <taxon>Sphingomonadaceae</taxon>
        <taxon>Novosphingobium</taxon>
    </lineage>
</organism>
<feature type="domain" description="TonB-dependent receptor-like beta-barrel" evidence="15">
    <location>
        <begin position="325"/>
        <end position="849"/>
    </location>
</feature>
<evidence type="ECO:0000256" key="11">
    <source>
        <dbReference type="ARBA" id="ARBA00023237"/>
    </source>
</evidence>
<evidence type="ECO:0000256" key="12">
    <source>
        <dbReference type="PROSITE-ProRule" id="PRU01360"/>
    </source>
</evidence>
<dbReference type="PANTHER" id="PTHR32552">
    <property type="entry name" value="FERRICHROME IRON RECEPTOR-RELATED"/>
    <property type="match status" value="1"/>
</dbReference>
<keyword evidence="11 12" id="KW-0998">Cell outer membrane</keyword>
<dbReference type="RefSeq" id="WP_189539379.1">
    <property type="nucleotide sequence ID" value="NZ_BMZD01000002.1"/>
</dbReference>
<proteinExistence type="inferred from homology"/>
<evidence type="ECO:0000259" key="15">
    <source>
        <dbReference type="Pfam" id="PF00593"/>
    </source>
</evidence>
<evidence type="ECO:0000256" key="7">
    <source>
        <dbReference type="ARBA" id="ARBA00023004"/>
    </source>
</evidence>
<evidence type="ECO:0000256" key="6">
    <source>
        <dbReference type="ARBA" id="ARBA00022729"/>
    </source>
</evidence>
<keyword evidence="9 13" id="KW-0798">TonB box</keyword>
<evidence type="ECO:0000256" key="5">
    <source>
        <dbReference type="ARBA" id="ARBA00022692"/>
    </source>
</evidence>
<dbReference type="Pfam" id="PF00593">
    <property type="entry name" value="TonB_dep_Rec_b-barrel"/>
    <property type="match status" value="1"/>
</dbReference>
<name>A0A918RCX6_9SPHN</name>
<dbReference type="GO" id="GO:0015344">
    <property type="term" value="F:siderophore uptake transmembrane transporter activity"/>
    <property type="evidence" value="ECO:0007669"/>
    <property type="project" value="TreeGrafter"/>
</dbReference>
<feature type="domain" description="TonB-dependent receptor plug" evidence="16">
    <location>
        <begin position="58"/>
        <end position="165"/>
    </location>
</feature>
<comment type="subcellular location">
    <subcellularLocation>
        <location evidence="1 12">Cell outer membrane</location>
        <topology evidence="1 12">Multi-pass membrane protein</topology>
    </subcellularLocation>
</comment>
<evidence type="ECO:0000313" key="18">
    <source>
        <dbReference type="Proteomes" id="UP000634139"/>
    </source>
</evidence>
<evidence type="ECO:0000256" key="8">
    <source>
        <dbReference type="ARBA" id="ARBA00023065"/>
    </source>
</evidence>
<evidence type="ECO:0000256" key="4">
    <source>
        <dbReference type="ARBA" id="ARBA00022496"/>
    </source>
</evidence>
<keyword evidence="5 12" id="KW-0812">Transmembrane</keyword>
<dbReference type="Proteomes" id="UP000634139">
    <property type="component" value="Unassembled WGS sequence"/>
</dbReference>
<keyword evidence="8" id="KW-0406">Ion transport</keyword>
<keyword evidence="2 12" id="KW-0813">Transport</keyword>
<dbReference type="PANTHER" id="PTHR32552:SF89">
    <property type="entry name" value="CATECHOLATE SIDEROPHORE RECEPTOR FIU"/>
    <property type="match status" value="1"/>
</dbReference>
<keyword evidence="10 12" id="KW-0472">Membrane</keyword>
<evidence type="ECO:0000256" key="14">
    <source>
        <dbReference type="SAM" id="SignalP"/>
    </source>
</evidence>
<evidence type="ECO:0000256" key="3">
    <source>
        <dbReference type="ARBA" id="ARBA00022452"/>
    </source>
</evidence>
<comment type="similarity">
    <text evidence="12 13">Belongs to the TonB-dependent receptor family.</text>
</comment>